<name>A0A5B0PFM3_PUCGR</name>
<comment type="caution">
    <text evidence="2">The sequence shown here is derived from an EMBL/GenBank/DDBJ whole genome shotgun (WGS) entry which is preliminary data.</text>
</comment>
<keyword evidence="3" id="KW-1185">Reference proteome</keyword>
<gene>
    <name evidence="2" type="ORF">PGT21_014364</name>
</gene>
<feature type="compositionally biased region" description="Low complexity" evidence="1">
    <location>
        <begin position="28"/>
        <end position="40"/>
    </location>
</feature>
<dbReference type="EMBL" id="VSWC01000054">
    <property type="protein sequence ID" value="KAA1099602.1"/>
    <property type="molecule type" value="Genomic_DNA"/>
</dbReference>
<accession>A0A5B0PFM3</accession>
<evidence type="ECO:0000313" key="2">
    <source>
        <dbReference type="EMBL" id="KAA1099602.1"/>
    </source>
</evidence>
<dbReference type="AlphaFoldDB" id="A0A5B0PFM3"/>
<proteinExistence type="predicted"/>
<protein>
    <submittedName>
        <fullName evidence="2">Uncharacterized protein</fullName>
    </submittedName>
</protein>
<dbReference type="Proteomes" id="UP000324748">
    <property type="component" value="Unassembled WGS sequence"/>
</dbReference>
<sequence length="69" mass="7857">MSYFVDRSIDDFYFRDTPTWQQAKLQPTSTTATTTTTTTTPPNENQELIKYNIGGLQLTTDSHSTDSYN</sequence>
<evidence type="ECO:0000256" key="1">
    <source>
        <dbReference type="SAM" id="MobiDB-lite"/>
    </source>
</evidence>
<evidence type="ECO:0000313" key="3">
    <source>
        <dbReference type="Proteomes" id="UP000324748"/>
    </source>
</evidence>
<feature type="region of interest" description="Disordered" evidence="1">
    <location>
        <begin position="23"/>
        <end position="47"/>
    </location>
</feature>
<reference evidence="2 3" key="1">
    <citation type="submission" date="2019-05" db="EMBL/GenBank/DDBJ databases">
        <title>Emergence of the Ug99 lineage of the wheat stem rust pathogen through somatic hybridization.</title>
        <authorList>
            <person name="Li F."/>
            <person name="Upadhyaya N.M."/>
            <person name="Sperschneider J."/>
            <person name="Matny O."/>
            <person name="Nguyen-Phuc H."/>
            <person name="Mago R."/>
            <person name="Raley C."/>
            <person name="Miller M.E."/>
            <person name="Silverstein K.A.T."/>
            <person name="Henningsen E."/>
            <person name="Hirsch C.D."/>
            <person name="Visser B."/>
            <person name="Pretorius Z.A."/>
            <person name="Steffenson B.J."/>
            <person name="Schwessinger B."/>
            <person name="Dodds P.N."/>
            <person name="Figueroa M."/>
        </authorList>
    </citation>
    <scope>NUCLEOTIDE SEQUENCE [LARGE SCALE GENOMIC DNA]</scope>
    <source>
        <strain evidence="2">21-0</strain>
    </source>
</reference>
<organism evidence="2 3">
    <name type="scientific">Puccinia graminis f. sp. tritici</name>
    <dbReference type="NCBI Taxonomy" id="56615"/>
    <lineage>
        <taxon>Eukaryota</taxon>
        <taxon>Fungi</taxon>
        <taxon>Dikarya</taxon>
        <taxon>Basidiomycota</taxon>
        <taxon>Pucciniomycotina</taxon>
        <taxon>Pucciniomycetes</taxon>
        <taxon>Pucciniales</taxon>
        <taxon>Pucciniaceae</taxon>
        <taxon>Puccinia</taxon>
    </lineage>
</organism>